<dbReference type="HOGENOM" id="CLU_2734638_0_0_9"/>
<dbReference type="BioCyc" id="JESP1508404:G14D9-13701-MONOMER"/>
<gene>
    <name evidence="1" type="ORF">JMA_43780</name>
</gene>
<protein>
    <submittedName>
        <fullName evidence="1">Uncharacterized protein</fullName>
    </submittedName>
</protein>
<dbReference type="AlphaFoldDB" id="A0A0B5AU12"/>
<reference evidence="1 2" key="1">
    <citation type="submission" date="2014-08" db="EMBL/GenBank/DDBJ databases">
        <title>Complete genome of a marine bacteria Jeotgalibacillus malaysiensis.</title>
        <authorList>
            <person name="Yaakop A.S."/>
            <person name="Chan K.-G."/>
            <person name="Goh K.M."/>
        </authorList>
    </citation>
    <scope>NUCLEOTIDE SEQUENCE [LARGE SCALE GENOMIC DNA]</scope>
    <source>
        <strain evidence="1 2">D5</strain>
        <plasmid evidence="2">Plasmid</plasmid>
    </source>
</reference>
<dbReference type="EMBL" id="CP009417">
    <property type="protein sequence ID" value="AJD93695.1"/>
    <property type="molecule type" value="Genomic_DNA"/>
</dbReference>
<dbReference type="Proteomes" id="UP000031449">
    <property type="component" value="Plasmid unnamed"/>
</dbReference>
<proteinExistence type="predicted"/>
<evidence type="ECO:0000313" key="2">
    <source>
        <dbReference type="Proteomes" id="UP000031449"/>
    </source>
</evidence>
<sequence>MTEKEREFLGDTHDILIGYDGCLTPEQLMELIDETRERLSIVLNGNIERFEAEMEEKTRLWQEEKKKDKSM</sequence>
<dbReference type="KEGG" id="jeo:JMA_43780"/>
<keyword evidence="2" id="KW-1185">Reference proteome</keyword>
<keyword evidence="1" id="KW-0614">Plasmid</keyword>
<name>A0A0B5AU12_9BACL</name>
<evidence type="ECO:0000313" key="1">
    <source>
        <dbReference type="EMBL" id="AJD93695.1"/>
    </source>
</evidence>
<geneLocation type="plasmid" evidence="2"/>
<accession>A0A0B5AU12</accession>
<organism evidence="1 2">
    <name type="scientific">Jeotgalibacillus malaysiensis</name>
    <dbReference type="NCBI Taxonomy" id="1508404"/>
    <lineage>
        <taxon>Bacteria</taxon>
        <taxon>Bacillati</taxon>
        <taxon>Bacillota</taxon>
        <taxon>Bacilli</taxon>
        <taxon>Bacillales</taxon>
        <taxon>Caryophanaceae</taxon>
        <taxon>Jeotgalibacillus</taxon>
    </lineage>
</organism>